<organism evidence="2 3">
    <name type="scientific">Synechococcus phage S-RIP2</name>
    <dbReference type="NCBI Taxonomy" id="754040"/>
    <lineage>
        <taxon>Viruses</taxon>
        <taxon>Duplodnaviria</taxon>
        <taxon>Heunggongvirae</taxon>
        <taxon>Uroviricota</taxon>
        <taxon>Caudoviricetes</taxon>
        <taxon>Autographivirales</taxon>
        <taxon>Sednavirus</taxon>
        <taxon>Sednavirus SRIP2</taxon>
    </lineage>
</organism>
<dbReference type="GeneID" id="15009676"/>
<evidence type="ECO:0000313" key="3">
    <source>
        <dbReference type="Proteomes" id="UP000204049"/>
    </source>
</evidence>
<keyword evidence="1" id="KW-0472">Membrane</keyword>
<evidence type="ECO:0008006" key="4">
    <source>
        <dbReference type="Google" id="ProtNLM"/>
    </source>
</evidence>
<name>M4NK04_9CAUD</name>
<keyword evidence="1" id="KW-1133">Transmembrane helix</keyword>
<accession>M4NK04</accession>
<dbReference type="SUPFAM" id="SSF103511">
    <property type="entry name" value="Chlorophyll a-b binding protein"/>
    <property type="match status" value="1"/>
</dbReference>
<dbReference type="KEGG" id="vg:15009676"/>
<evidence type="ECO:0000256" key="1">
    <source>
        <dbReference type="SAM" id="Phobius"/>
    </source>
</evidence>
<sequence>MSTVVEDGGRTNIYAKEPPIIMTDHPYGVPHNERAEQLNGRLAMLGVMAALGAYALTGQIIPGIW</sequence>
<feature type="transmembrane region" description="Helical" evidence="1">
    <location>
        <begin position="42"/>
        <end position="61"/>
    </location>
</feature>
<keyword evidence="3" id="KW-1185">Reference proteome</keyword>
<evidence type="ECO:0000313" key="2">
    <source>
        <dbReference type="EMBL" id="AGG91318.1"/>
    </source>
</evidence>
<dbReference type="Proteomes" id="UP000204049">
    <property type="component" value="Segment"/>
</dbReference>
<dbReference type="EMBL" id="HQ317389">
    <property type="protein sequence ID" value="AGG91318.1"/>
    <property type="molecule type" value="Genomic_DNA"/>
</dbReference>
<keyword evidence="1" id="KW-0812">Transmembrane</keyword>
<proteinExistence type="predicted"/>
<protein>
    <recommendedName>
        <fullName evidence="4">High light inducible protein</fullName>
    </recommendedName>
</protein>
<dbReference type="RefSeq" id="YP_007673167.1">
    <property type="nucleotide sequence ID" value="NC_020838.1"/>
</dbReference>
<reference evidence="2 3" key="1">
    <citation type="submission" date="2010-09" db="EMBL/GenBank/DDBJ databases">
        <title>The Genome Sequence of Synechococcus phage S-RIP2 isolate N1_2007.</title>
        <authorList>
            <consortium name="The Broad Institute Genome Sequencing Platform"/>
            <person name="Henn M.R."/>
            <person name="Marston M."/>
            <person name="Levin J."/>
            <person name="Malboeuf C."/>
            <person name="Casali M."/>
            <person name="Russ C."/>
            <person name="Lennon N."/>
            <person name="Chapman S.B."/>
            <person name="Erlich R."/>
            <person name="Young S.K."/>
            <person name="Yandava C."/>
            <person name="Zeng Q."/>
            <person name="Fitzgerald M.F."/>
            <person name="Alvarado L."/>
            <person name="Anderson S."/>
            <person name="Berlin A."/>
            <person name="Chen Z."/>
            <person name="Freedman E."/>
            <person name="Gellesch M."/>
            <person name="Goldberg J."/>
            <person name="Green L."/>
            <person name="Griggs A."/>
            <person name="Gujja S."/>
            <person name="Heilman E.R."/>
            <person name="Heiman D."/>
            <person name="Hollinger A."/>
            <person name="Howarth C."/>
            <person name="Larson L."/>
            <person name="Mehta T."/>
            <person name="Neiman D."/>
            <person name="Pearson M."/>
            <person name="Roberts A."/>
            <person name="Ryan E."/>
            <person name="Saif S."/>
            <person name="Shea T."/>
            <person name="Shenoy N."/>
            <person name="Sisk P."/>
            <person name="Stolte C."/>
            <person name="Sykes S."/>
            <person name="White J."/>
            <person name="Haas B."/>
            <person name="Nusbaum C."/>
            <person name="Birren B."/>
        </authorList>
    </citation>
    <scope>NUCLEOTIDE SEQUENCE [LARGE SCALE GENOMIC DNA]</scope>
</reference>
<gene>
    <name evidence="2" type="ORF">SWQG_00021</name>
</gene>